<name>A0A3S0Y8R5_9GAMM</name>
<feature type="active site" evidence="4">
    <location>
        <position position="174"/>
    </location>
</feature>
<dbReference type="PROSITE" id="PS00895">
    <property type="entry name" value="3_HYDROXYISOBUT_DH"/>
    <property type="match status" value="1"/>
</dbReference>
<evidence type="ECO:0000256" key="4">
    <source>
        <dbReference type="PIRSR" id="PIRSR000103-1"/>
    </source>
</evidence>
<dbReference type="InterPro" id="IPR029154">
    <property type="entry name" value="HIBADH-like_NADP-bd"/>
</dbReference>
<dbReference type="PANTHER" id="PTHR43060:SF15">
    <property type="entry name" value="3-HYDROXYISOBUTYRATE DEHYDROGENASE-LIKE 1, MITOCHONDRIAL-RELATED"/>
    <property type="match status" value="1"/>
</dbReference>
<dbReference type="AlphaFoldDB" id="A0A3S0Y8R5"/>
<comment type="similarity">
    <text evidence="1">Belongs to the HIBADH-related family.</text>
</comment>
<organism evidence="7 8">
    <name type="scientific">Vreelandella nanhaiensis</name>
    <dbReference type="NCBI Taxonomy" id="1258546"/>
    <lineage>
        <taxon>Bacteria</taxon>
        <taxon>Pseudomonadati</taxon>
        <taxon>Pseudomonadota</taxon>
        <taxon>Gammaproteobacteria</taxon>
        <taxon>Oceanospirillales</taxon>
        <taxon>Halomonadaceae</taxon>
        <taxon>Vreelandella</taxon>
    </lineage>
</organism>
<keyword evidence="8" id="KW-1185">Reference proteome</keyword>
<dbReference type="Proteomes" id="UP000287023">
    <property type="component" value="Unassembled WGS sequence"/>
</dbReference>
<dbReference type="Pfam" id="PF14833">
    <property type="entry name" value="NAD_binding_11"/>
    <property type="match status" value="1"/>
</dbReference>
<dbReference type="GO" id="GO:0051287">
    <property type="term" value="F:NAD binding"/>
    <property type="evidence" value="ECO:0007669"/>
    <property type="project" value="InterPro"/>
</dbReference>
<sequence length="302" mass="32538">MKQERIGFIGLGLMGKEMARNIVRNGYPLTVMAHRNRSPLEVLSAEGAIEVDSAAEMAKTSDIVFICVKTSEQVSEIVTGTDGLMAGAHEGLIIIDCSTAHPESTERLAETVAERGVVLVDAPLARTPREAREGRLNVMLGGDASTVTRITPVIESFAENIFHVGAVGSAHKLKLINNFLSLGAAALVSEAATMAAGMDVPQDKLLEICSQGGANSAMLAPVMEWVLQKECTKLQFSLGNAEKDMRYLAETLTEYRLTSNMLSPLCEFLNLARNDVGEESFVPQAYDSCMQRNGMASDGNKR</sequence>
<dbReference type="Pfam" id="PF03446">
    <property type="entry name" value="NAD_binding_2"/>
    <property type="match status" value="1"/>
</dbReference>
<dbReference type="RefSeq" id="WP_127060552.1">
    <property type="nucleotide sequence ID" value="NZ_RZHF01000006.1"/>
</dbReference>
<evidence type="ECO:0000313" key="7">
    <source>
        <dbReference type="EMBL" id="RUR33056.1"/>
    </source>
</evidence>
<reference evidence="7 8" key="1">
    <citation type="submission" date="2018-12" db="EMBL/GenBank/DDBJ databases">
        <title>three novel Halomonas strain isolated from plants.</title>
        <authorList>
            <person name="Sun C."/>
        </authorList>
    </citation>
    <scope>NUCLEOTIDE SEQUENCE [LARGE SCALE GENOMIC DNA]</scope>
    <source>
        <strain evidence="7 8">JCM 18142</strain>
    </source>
</reference>
<proteinExistence type="inferred from homology"/>
<dbReference type="OrthoDB" id="9786703at2"/>
<evidence type="ECO:0000259" key="5">
    <source>
        <dbReference type="Pfam" id="PF03446"/>
    </source>
</evidence>
<keyword evidence="2" id="KW-0560">Oxidoreductase</keyword>
<comment type="caution">
    <text evidence="7">The sequence shown here is derived from an EMBL/GenBank/DDBJ whole genome shotgun (WGS) entry which is preliminary data.</text>
</comment>
<dbReference type="PIRSF" id="PIRSF000103">
    <property type="entry name" value="HIBADH"/>
    <property type="match status" value="1"/>
</dbReference>
<feature type="domain" description="3-hydroxyisobutyrate dehydrogenase-like NAD-binding" evidence="6">
    <location>
        <begin position="168"/>
        <end position="278"/>
    </location>
</feature>
<evidence type="ECO:0000256" key="1">
    <source>
        <dbReference type="ARBA" id="ARBA00009080"/>
    </source>
</evidence>
<evidence type="ECO:0000256" key="3">
    <source>
        <dbReference type="ARBA" id="ARBA00023027"/>
    </source>
</evidence>
<dbReference type="Gene3D" id="1.10.1040.10">
    <property type="entry name" value="N-(1-d-carboxylethyl)-l-norvaline Dehydrogenase, domain 2"/>
    <property type="match status" value="1"/>
</dbReference>
<evidence type="ECO:0000259" key="6">
    <source>
        <dbReference type="Pfam" id="PF14833"/>
    </source>
</evidence>
<feature type="domain" description="6-phosphogluconate dehydrogenase NADP-binding" evidence="5">
    <location>
        <begin position="5"/>
        <end position="165"/>
    </location>
</feature>
<dbReference type="GO" id="GO:0016491">
    <property type="term" value="F:oxidoreductase activity"/>
    <property type="evidence" value="ECO:0007669"/>
    <property type="project" value="UniProtKB-KW"/>
</dbReference>
<keyword evidence="3" id="KW-0520">NAD</keyword>
<accession>A0A3S0Y8R5</accession>
<dbReference type="GO" id="GO:0016054">
    <property type="term" value="P:organic acid catabolic process"/>
    <property type="evidence" value="ECO:0007669"/>
    <property type="project" value="UniProtKB-ARBA"/>
</dbReference>
<evidence type="ECO:0000313" key="8">
    <source>
        <dbReference type="Proteomes" id="UP000287023"/>
    </source>
</evidence>
<evidence type="ECO:0000256" key="2">
    <source>
        <dbReference type="ARBA" id="ARBA00023002"/>
    </source>
</evidence>
<dbReference type="InterPro" id="IPR002204">
    <property type="entry name" value="3-OH-isobutyrate_DH-rel_CS"/>
</dbReference>
<dbReference type="EMBL" id="RZHF01000006">
    <property type="protein sequence ID" value="RUR33056.1"/>
    <property type="molecule type" value="Genomic_DNA"/>
</dbReference>
<dbReference type="InterPro" id="IPR008927">
    <property type="entry name" value="6-PGluconate_DH-like_C_sf"/>
</dbReference>
<dbReference type="PANTHER" id="PTHR43060">
    <property type="entry name" value="3-HYDROXYISOBUTYRATE DEHYDROGENASE-LIKE 1, MITOCHONDRIAL-RELATED"/>
    <property type="match status" value="1"/>
</dbReference>
<protein>
    <submittedName>
        <fullName evidence="7">NAD(P)-dependent oxidoreductase</fullName>
    </submittedName>
</protein>
<dbReference type="SUPFAM" id="SSF51735">
    <property type="entry name" value="NAD(P)-binding Rossmann-fold domains"/>
    <property type="match status" value="1"/>
</dbReference>
<gene>
    <name evidence="7" type="ORF">ELY38_05760</name>
</gene>
<dbReference type="SUPFAM" id="SSF48179">
    <property type="entry name" value="6-phosphogluconate dehydrogenase C-terminal domain-like"/>
    <property type="match status" value="1"/>
</dbReference>
<dbReference type="InterPro" id="IPR006115">
    <property type="entry name" value="6PGDH_NADP-bd"/>
</dbReference>
<dbReference type="InterPro" id="IPR015815">
    <property type="entry name" value="HIBADH-related"/>
</dbReference>
<dbReference type="InterPro" id="IPR013328">
    <property type="entry name" value="6PGD_dom2"/>
</dbReference>
<dbReference type="InterPro" id="IPR036291">
    <property type="entry name" value="NAD(P)-bd_dom_sf"/>
</dbReference>
<dbReference type="GO" id="GO:0050661">
    <property type="term" value="F:NADP binding"/>
    <property type="evidence" value="ECO:0007669"/>
    <property type="project" value="InterPro"/>
</dbReference>
<dbReference type="Gene3D" id="3.40.50.720">
    <property type="entry name" value="NAD(P)-binding Rossmann-like Domain"/>
    <property type="match status" value="1"/>
</dbReference>